<dbReference type="OrthoDB" id="9776208at2"/>
<feature type="chain" id="PRO_5022848230" description="SH3 domain-containing protein" evidence="3">
    <location>
        <begin position="22"/>
        <end position="252"/>
    </location>
</feature>
<feature type="transmembrane region" description="Helical" evidence="2">
    <location>
        <begin position="161"/>
        <end position="179"/>
    </location>
</feature>
<dbReference type="InterPro" id="IPR019734">
    <property type="entry name" value="TPR_rpt"/>
</dbReference>
<sequence>MLRNLITLVFLFFTLTLVAQADKLTDAREALKSEDARAQIAALDSLVATGTASAELYQALGNAHFNNGDYGLAILNYERGLRLKPGSKELKNNLKYVRGEAGINRLELPDFFLARWWRSVGAALGAGTLFWLAMGFWWLAVAGAVLWFLRRKEMDEKRRFALLPGAVICLVVAAIFFSMGNSRNAWLENDREAVLTAKIADLRVAPGPEATLEKALSQGLKLRLLDEFDGYVKVALDDGKQGWLPAEAVEKI</sequence>
<dbReference type="EMBL" id="VOXD01000037">
    <property type="protein sequence ID" value="TXF87051.1"/>
    <property type="molecule type" value="Genomic_DNA"/>
</dbReference>
<keyword evidence="1" id="KW-0802">TPR repeat</keyword>
<keyword evidence="2" id="KW-0812">Transmembrane</keyword>
<comment type="caution">
    <text evidence="4">The sequence shown here is derived from an EMBL/GenBank/DDBJ whole genome shotgun (WGS) entry which is preliminary data.</text>
</comment>
<evidence type="ECO:0008006" key="6">
    <source>
        <dbReference type="Google" id="ProtNLM"/>
    </source>
</evidence>
<dbReference type="InterPro" id="IPR011990">
    <property type="entry name" value="TPR-like_helical_dom_sf"/>
</dbReference>
<protein>
    <recommendedName>
        <fullName evidence="6">SH3 domain-containing protein</fullName>
    </recommendedName>
</protein>
<proteinExistence type="predicted"/>
<dbReference type="SMART" id="SM00028">
    <property type="entry name" value="TPR"/>
    <property type="match status" value="1"/>
</dbReference>
<evidence type="ECO:0000313" key="5">
    <source>
        <dbReference type="Proteomes" id="UP000321907"/>
    </source>
</evidence>
<feature type="signal peptide" evidence="3">
    <location>
        <begin position="1"/>
        <end position="21"/>
    </location>
</feature>
<dbReference type="Gene3D" id="2.30.30.40">
    <property type="entry name" value="SH3 Domains"/>
    <property type="match status" value="1"/>
</dbReference>
<gene>
    <name evidence="4" type="ORF">FUA23_18830</name>
</gene>
<dbReference type="PROSITE" id="PS50005">
    <property type="entry name" value="TPR"/>
    <property type="match status" value="1"/>
</dbReference>
<feature type="transmembrane region" description="Helical" evidence="2">
    <location>
        <begin position="129"/>
        <end position="149"/>
    </location>
</feature>
<keyword evidence="3" id="KW-0732">Signal</keyword>
<organism evidence="4 5">
    <name type="scientific">Neolewinella aurantiaca</name>
    <dbReference type="NCBI Taxonomy" id="2602767"/>
    <lineage>
        <taxon>Bacteria</taxon>
        <taxon>Pseudomonadati</taxon>
        <taxon>Bacteroidota</taxon>
        <taxon>Saprospiria</taxon>
        <taxon>Saprospirales</taxon>
        <taxon>Lewinellaceae</taxon>
        <taxon>Neolewinella</taxon>
    </lineage>
</organism>
<dbReference type="Proteomes" id="UP000321907">
    <property type="component" value="Unassembled WGS sequence"/>
</dbReference>
<keyword evidence="2" id="KW-0472">Membrane</keyword>
<keyword evidence="5" id="KW-1185">Reference proteome</keyword>
<name>A0A5C7F8L2_9BACT</name>
<reference evidence="4 5" key="1">
    <citation type="submission" date="2019-08" db="EMBL/GenBank/DDBJ databases">
        <title>Lewinella sp. strain SSH13 Genome sequencing and assembly.</title>
        <authorList>
            <person name="Kim I."/>
        </authorList>
    </citation>
    <scope>NUCLEOTIDE SEQUENCE [LARGE SCALE GENOMIC DNA]</scope>
    <source>
        <strain evidence="4 5">SSH13</strain>
    </source>
</reference>
<dbReference type="AlphaFoldDB" id="A0A5C7F8L2"/>
<evidence type="ECO:0000256" key="1">
    <source>
        <dbReference type="PROSITE-ProRule" id="PRU00339"/>
    </source>
</evidence>
<evidence type="ECO:0000256" key="2">
    <source>
        <dbReference type="SAM" id="Phobius"/>
    </source>
</evidence>
<dbReference type="RefSeq" id="WP_147932321.1">
    <property type="nucleotide sequence ID" value="NZ_VOXD01000037.1"/>
</dbReference>
<dbReference type="Gene3D" id="1.25.40.10">
    <property type="entry name" value="Tetratricopeptide repeat domain"/>
    <property type="match status" value="1"/>
</dbReference>
<evidence type="ECO:0000313" key="4">
    <source>
        <dbReference type="EMBL" id="TXF87051.1"/>
    </source>
</evidence>
<keyword evidence="2" id="KW-1133">Transmembrane helix</keyword>
<dbReference type="SUPFAM" id="SSF48452">
    <property type="entry name" value="TPR-like"/>
    <property type="match status" value="1"/>
</dbReference>
<feature type="repeat" description="TPR" evidence="1">
    <location>
        <begin position="54"/>
        <end position="87"/>
    </location>
</feature>
<evidence type="ECO:0000256" key="3">
    <source>
        <dbReference type="SAM" id="SignalP"/>
    </source>
</evidence>
<accession>A0A5C7F8L2</accession>